<feature type="region of interest" description="Disordered" evidence="1">
    <location>
        <begin position="1"/>
        <end position="54"/>
    </location>
</feature>
<evidence type="ECO:0000313" key="2">
    <source>
        <dbReference type="EMBL" id="KDQ25219.1"/>
    </source>
</evidence>
<dbReference type="InParanoid" id="A0A067NBI8"/>
<dbReference type="EMBL" id="KL198010">
    <property type="protein sequence ID" value="KDQ25219.1"/>
    <property type="molecule type" value="Genomic_DNA"/>
</dbReference>
<evidence type="ECO:0000256" key="1">
    <source>
        <dbReference type="SAM" id="MobiDB-lite"/>
    </source>
</evidence>
<dbReference type="VEuPathDB" id="FungiDB:PLEOSDRAFT_1106160"/>
<protein>
    <submittedName>
        <fullName evidence="2">Uncharacterized protein</fullName>
    </submittedName>
</protein>
<dbReference type="OrthoDB" id="2654423at2759"/>
<organism evidence="2 3">
    <name type="scientific">Pleurotus ostreatus (strain PC15)</name>
    <name type="common">Oyster mushroom</name>
    <dbReference type="NCBI Taxonomy" id="1137138"/>
    <lineage>
        <taxon>Eukaryota</taxon>
        <taxon>Fungi</taxon>
        <taxon>Dikarya</taxon>
        <taxon>Basidiomycota</taxon>
        <taxon>Agaricomycotina</taxon>
        <taxon>Agaricomycetes</taxon>
        <taxon>Agaricomycetidae</taxon>
        <taxon>Agaricales</taxon>
        <taxon>Pleurotineae</taxon>
        <taxon>Pleurotaceae</taxon>
        <taxon>Pleurotus</taxon>
    </lineage>
</organism>
<accession>A0A067NBI8</accession>
<reference evidence="3" key="1">
    <citation type="journal article" date="2014" name="Proc. Natl. Acad. Sci. U.S.A.">
        <title>Extensive sampling of basidiomycete genomes demonstrates inadequacy of the white-rot/brown-rot paradigm for wood decay fungi.</title>
        <authorList>
            <person name="Riley R."/>
            <person name="Salamov A.A."/>
            <person name="Brown D.W."/>
            <person name="Nagy L.G."/>
            <person name="Floudas D."/>
            <person name="Held B.W."/>
            <person name="Levasseur A."/>
            <person name="Lombard V."/>
            <person name="Morin E."/>
            <person name="Otillar R."/>
            <person name="Lindquist E.A."/>
            <person name="Sun H."/>
            <person name="LaButti K.M."/>
            <person name="Schmutz J."/>
            <person name="Jabbour D."/>
            <person name="Luo H."/>
            <person name="Baker S.E."/>
            <person name="Pisabarro A.G."/>
            <person name="Walton J.D."/>
            <person name="Blanchette R.A."/>
            <person name="Henrissat B."/>
            <person name="Martin F."/>
            <person name="Cullen D."/>
            <person name="Hibbett D.S."/>
            <person name="Grigoriev I.V."/>
        </authorList>
    </citation>
    <scope>NUCLEOTIDE SEQUENCE [LARGE SCALE GENOMIC DNA]</scope>
    <source>
        <strain evidence="3">PC15</strain>
    </source>
</reference>
<evidence type="ECO:0000313" key="3">
    <source>
        <dbReference type="Proteomes" id="UP000027073"/>
    </source>
</evidence>
<proteinExistence type="predicted"/>
<dbReference type="Proteomes" id="UP000027073">
    <property type="component" value="Unassembled WGS sequence"/>
</dbReference>
<gene>
    <name evidence="2" type="ORF">PLEOSDRAFT_1106160</name>
</gene>
<name>A0A067NBI8_PLEO1</name>
<dbReference type="AlphaFoldDB" id="A0A067NBI8"/>
<sequence>MPPGRPKIYKTLEEKTLANRSKSSRSYHKNKGLSDSVSDTNIPRPRPVGSGRPKIYQTAEEKILANRAKRISEFWQLSKTKKRQNVAGWMTLVHTTSRKFESMVHGTVPAYMEDLYRQFTISHYKTIFTDPMLEVEALRSTMRHCENSLLQLSGVDQNLRMAEAAGRAIQEVIACLEDILCSVMVGKAELFEMYKKRELMYQSL</sequence>
<feature type="compositionally biased region" description="Basic residues" evidence="1">
    <location>
        <begin position="22"/>
        <end position="31"/>
    </location>
</feature>
<dbReference type="HOGENOM" id="CLU_101470_2_0_1"/>